<feature type="domain" description="Methyltransferase" evidence="2">
    <location>
        <begin position="203"/>
        <end position="372"/>
    </location>
</feature>
<feature type="compositionally biased region" description="Low complexity" evidence="1">
    <location>
        <begin position="529"/>
        <end position="540"/>
    </location>
</feature>
<dbReference type="EMBL" id="KV784360">
    <property type="protein sequence ID" value="OEU14221.1"/>
    <property type="molecule type" value="Genomic_DNA"/>
</dbReference>
<evidence type="ECO:0000313" key="3">
    <source>
        <dbReference type="EMBL" id="OEU14221.1"/>
    </source>
</evidence>
<evidence type="ECO:0000256" key="1">
    <source>
        <dbReference type="SAM" id="MobiDB-lite"/>
    </source>
</evidence>
<feature type="compositionally biased region" description="Acidic residues" evidence="1">
    <location>
        <begin position="232"/>
        <end position="243"/>
    </location>
</feature>
<feature type="region of interest" description="Disordered" evidence="1">
    <location>
        <begin position="529"/>
        <end position="550"/>
    </location>
</feature>
<protein>
    <recommendedName>
        <fullName evidence="2">Methyltransferase domain-containing protein</fullName>
    </recommendedName>
</protein>
<feature type="region of interest" description="Disordered" evidence="1">
    <location>
        <begin position="562"/>
        <end position="588"/>
    </location>
</feature>
<proteinExistence type="predicted"/>
<feature type="compositionally biased region" description="Basic and acidic residues" evidence="1">
    <location>
        <begin position="541"/>
        <end position="550"/>
    </location>
</feature>
<feature type="region of interest" description="Disordered" evidence="1">
    <location>
        <begin position="231"/>
        <end position="273"/>
    </location>
</feature>
<dbReference type="InterPro" id="IPR025714">
    <property type="entry name" value="Methyltranfer_dom"/>
</dbReference>
<feature type="compositionally biased region" description="Acidic residues" evidence="1">
    <location>
        <begin position="253"/>
        <end position="267"/>
    </location>
</feature>
<feature type="region of interest" description="Disordered" evidence="1">
    <location>
        <begin position="79"/>
        <end position="104"/>
    </location>
</feature>
<dbReference type="Proteomes" id="UP000095751">
    <property type="component" value="Unassembled WGS sequence"/>
</dbReference>
<dbReference type="InParanoid" id="A0A1E7F7S3"/>
<gene>
    <name evidence="3" type="ORF">FRACYDRAFT_240755</name>
</gene>
<dbReference type="AlphaFoldDB" id="A0A1E7F7S3"/>
<sequence>MISSSSISVMKKGDNNAEESVVVADEVAAEALAGLTLTTPTTTTTTTTEEDDNDNHQFSHIYTEINQELQYLSKLHKMKERNGDNGPQKTINNNKRRSGRTRPLKPRNVIDFIDIDDIEIDIEKDIDESTTTTTSPQHNTKLRRGLCLRHQRQLFNKFARTVCFTNVIPRKEIFEAWAMALYVHYTFLSTTSTSTSSSTTSNQQRPKIKRIADLVCSHGLLSWALLLLSSSPEEEESESESESVEEKEKEKEDGVEDVQQEEEEEETSSSSTKLNLTSSISAVCIDLKMPKSSETVATVFKETFYNSNSTDECTESNLDFWNYVEGPIEYIIPHSSTLLVGIHACGTLSDKIIDLALSSNSPLALVPCCHTKKQFTTDQKNDFTTQTQKYSLTDFIDNYRKQKLMDHGYTVHEVFIPSEFTPKNRVLLCIPPPLPIEEAEEEDDDKNDYVLINYKDKINNSTTAKINPYNNNGFNANKWWKIPFKIPIGDTMESKLIIQSLSGRDASIQRKQDSIPTPSLCISVWISSSDNSNSNSNSNPSEKESETVALKKEVEVEVKEVASSLLKEEDEKDEEAPSATTTTPPPPITISIVEDLSLEDLQRIINQTQHIQIQTPTFTKEDFEFEFTNNKIVQRLKKRKRRIVEAVYHVPYKHPNDGDNGRYARTYKIHYYDCITKAEAKKYHKLLREIILPNYFPNVTIRY</sequence>
<feature type="compositionally biased region" description="Basic residues" evidence="1">
    <location>
        <begin position="94"/>
        <end position="104"/>
    </location>
</feature>
<evidence type="ECO:0000259" key="2">
    <source>
        <dbReference type="Pfam" id="PF13679"/>
    </source>
</evidence>
<keyword evidence="4" id="KW-1185">Reference proteome</keyword>
<dbReference type="KEGG" id="fcy:FRACYDRAFT_240755"/>
<name>A0A1E7F7S3_9STRA</name>
<evidence type="ECO:0000313" key="4">
    <source>
        <dbReference type="Proteomes" id="UP000095751"/>
    </source>
</evidence>
<dbReference type="Pfam" id="PF13679">
    <property type="entry name" value="Methyltransf_32"/>
    <property type="match status" value="1"/>
</dbReference>
<reference evidence="3 4" key="1">
    <citation type="submission" date="2016-09" db="EMBL/GenBank/DDBJ databases">
        <title>Extensive genetic diversity and differential bi-allelic expression allows diatom success in the polar Southern Ocean.</title>
        <authorList>
            <consortium name="DOE Joint Genome Institute"/>
            <person name="Mock T."/>
            <person name="Otillar R.P."/>
            <person name="Strauss J."/>
            <person name="Dupont C."/>
            <person name="Frickenhaus S."/>
            <person name="Maumus F."/>
            <person name="Mcmullan M."/>
            <person name="Sanges R."/>
            <person name="Schmutz J."/>
            <person name="Toseland A."/>
            <person name="Valas R."/>
            <person name="Veluchamy A."/>
            <person name="Ward B.J."/>
            <person name="Allen A."/>
            <person name="Barry K."/>
            <person name="Falciatore A."/>
            <person name="Ferrante M."/>
            <person name="Fortunato A.E."/>
            <person name="Gloeckner G."/>
            <person name="Gruber A."/>
            <person name="Hipkin R."/>
            <person name="Janech M."/>
            <person name="Kroth P."/>
            <person name="Leese F."/>
            <person name="Lindquist E."/>
            <person name="Lyon B.R."/>
            <person name="Martin J."/>
            <person name="Mayer C."/>
            <person name="Parker M."/>
            <person name="Quesneville H."/>
            <person name="Raymond J."/>
            <person name="Uhlig C."/>
            <person name="Valentin K.U."/>
            <person name="Worden A.Z."/>
            <person name="Armbrust E.V."/>
            <person name="Bowler C."/>
            <person name="Green B."/>
            <person name="Moulton V."/>
            <person name="Van Oosterhout C."/>
            <person name="Grigoriev I."/>
        </authorList>
    </citation>
    <scope>NUCLEOTIDE SEQUENCE [LARGE SCALE GENOMIC DNA]</scope>
    <source>
        <strain evidence="3 4">CCMP1102</strain>
    </source>
</reference>
<dbReference type="OrthoDB" id="46169at2759"/>
<accession>A0A1E7F7S3</accession>
<organism evidence="3 4">
    <name type="scientific">Fragilariopsis cylindrus CCMP1102</name>
    <dbReference type="NCBI Taxonomy" id="635003"/>
    <lineage>
        <taxon>Eukaryota</taxon>
        <taxon>Sar</taxon>
        <taxon>Stramenopiles</taxon>
        <taxon>Ochrophyta</taxon>
        <taxon>Bacillariophyta</taxon>
        <taxon>Bacillariophyceae</taxon>
        <taxon>Bacillariophycidae</taxon>
        <taxon>Bacillariales</taxon>
        <taxon>Bacillariaceae</taxon>
        <taxon>Fragilariopsis</taxon>
    </lineage>
</organism>